<reference evidence="1 2" key="1">
    <citation type="submission" date="2016-10" db="EMBL/GenBank/DDBJ databases">
        <authorList>
            <person name="de Groot N.N."/>
        </authorList>
    </citation>
    <scope>NUCLEOTIDE SEQUENCE [LARGE SCALE GENOMIC DNA]</scope>
    <source>
        <strain evidence="2">P4B,CCM 7963,CECT 7998,DSM 25260,IBRC-M 10614,KCTC 13821</strain>
    </source>
</reference>
<dbReference type="EMBL" id="FNDU01000001">
    <property type="protein sequence ID" value="SDH54162.1"/>
    <property type="molecule type" value="Genomic_DNA"/>
</dbReference>
<dbReference type="PANTHER" id="PTHR36112:SF1">
    <property type="entry name" value="RIBOSOMAL RNA SMALL SUBUNIT METHYLTRANSFERASE J"/>
    <property type="match status" value="1"/>
</dbReference>
<dbReference type="Proteomes" id="UP000199017">
    <property type="component" value="Unassembled WGS sequence"/>
</dbReference>
<dbReference type="InterPro" id="IPR007536">
    <property type="entry name" value="16SrRNA_methylTrfase_J"/>
</dbReference>
<evidence type="ECO:0000313" key="1">
    <source>
        <dbReference type="EMBL" id="SDH54162.1"/>
    </source>
</evidence>
<dbReference type="RefSeq" id="WP_170031619.1">
    <property type="nucleotide sequence ID" value="NZ_FNDU01000001.1"/>
</dbReference>
<dbReference type="PANTHER" id="PTHR36112">
    <property type="entry name" value="RIBOSOMAL RNA SMALL SUBUNIT METHYLTRANSFERASE J"/>
    <property type="match status" value="1"/>
</dbReference>
<gene>
    <name evidence="1" type="ORF">SAMN05216352_101597</name>
</gene>
<keyword evidence="1" id="KW-0808">Transferase</keyword>
<sequence length="264" mass="30515">MIVTTGKTVSQADMKEAQRLAENWGVVFQERKKRSFRKWVQETNEPIYVVSKTGDKLYHPHSSQPFHFHPSMAWLRVQRIFKGYNDPMAEAMDLKEGMTCLDCTMGLASDSIVASFITGKKGYIASLEKNKYIAEIVRKGLQHWEEERSTFNQAMRRIVVANADYFDFLKNQTDEAFDIVYFDPMFEQTVESSVHIAPLRSFANYETLQAEQIKEALRVAKRKVVVKSSIPNPHVEEMGFVFKKRRKGASFGFAVMEKKGNRYE</sequence>
<dbReference type="STRING" id="930129.SAMN05216352_101597"/>
<organism evidence="1 2">
    <name type="scientific">Alteribacillus bidgolensis</name>
    <dbReference type="NCBI Taxonomy" id="930129"/>
    <lineage>
        <taxon>Bacteria</taxon>
        <taxon>Bacillati</taxon>
        <taxon>Bacillota</taxon>
        <taxon>Bacilli</taxon>
        <taxon>Bacillales</taxon>
        <taxon>Bacillaceae</taxon>
        <taxon>Alteribacillus</taxon>
    </lineage>
</organism>
<dbReference type="GO" id="GO:0008990">
    <property type="term" value="F:rRNA (guanine-N2-)-methyltransferase activity"/>
    <property type="evidence" value="ECO:0007669"/>
    <property type="project" value="InterPro"/>
</dbReference>
<name>A0A1G8D933_9BACI</name>
<keyword evidence="1" id="KW-0489">Methyltransferase</keyword>
<dbReference type="Gene3D" id="3.40.50.150">
    <property type="entry name" value="Vaccinia Virus protein VP39"/>
    <property type="match status" value="1"/>
</dbReference>
<protein>
    <submittedName>
        <fullName evidence="1">Putative SAM-dependent methyltransferase</fullName>
    </submittedName>
</protein>
<evidence type="ECO:0000313" key="2">
    <source>
        <dbReference type="Proteomes" id="UP000199017"/>
    </source>
</evidence>
<dbReference type="Pfam" id="PF04445">
    <property type="entry name" value="SAM_MT"/>
    <property type="match status" value="1"/>
</dbReference>
<accession>A0A1G8D933</accession>
<keyword evidence="2" id="KW-1185">Reference proteome</keyword>
<proteinExistence type="predicted"/>
<dbReference type="AlphaFoldDB" id="A0A1G8D933"/>
<dbReference type="InterPro" id="IPR029063">
    <property type="entry name" value="SAM-dependent_MTases_sf"/>
</dbReference>
<dbReference type="SUPFAM" id="SSF53335">
    <property type="entry name" value="S-adenosyl-L-methionine-dependent methyltransferases"/>
    <property type="match status" value="1"/>
</dbReference>